<evidence type="ECO:0000259" key="2">
    <source>
        <dbReference type="Pfam" id="PF09044"/>
    </source>
</evidence>
<feature type="signal peptide" evidence="1">
    <location>
        <begin position="1"/>
        <end position="16"/>
    </location>
</feature>
<evidence type="ECO:0000313" key="4">
    <source>
        <dbReference type="Proteomes" id="UP001521785"/>
    </source>
</evidence>
<reference evidence="3 4" key="1">
    <citation type="submission" date="2024-02" db="EMBL/GenBank/DDBJ databases">
        <title>De novo assembly and annotation of 12 fungi associated with fruit tree decline syndrome in Ontario, Canada.</title>
        <authorList>
            <person name="Sulman M."/>
            <person name="Ellouze W."/>
            <person name="Ilyukhin E."/>
        </authorList>
    </citation>
    <scope>NUCLEOTIDE SEQUENCE [LARGE SCALE GENOMIC DNA]</scope>
    <source>
        <strain evidence="3 4">M42-189</strain>
    </source>
</reference>
<name>A0ABR3R525_9PLEO</name>
<protein>
    <recommendedName>
        <fullName evidence="2">Killer toxin Kp4 domain-containing protein</fullName>
    </recommendedName>
</protein>
<dbReference type="InterPro" id="IPR011329">
    <property type="entry name" value="Killer_tox_Kp4/SMK"/>
</dbReference>
<organism evidence="3 4">
    <name type="scientific">Paraconiothyrium brasiliense</name>
    <dbReference type="NCBI Taxonomy" id="300254"/>
    <lineage>
        <taxon>Eukaryota</taxon>
        <taxon>Fungi</taxon>
        <taxon>Dikarya</taxon>
        <taxon>Ascomycota</taxon>
        <taxon>Pezizomycotina</taxon>
        <taxon>Dothideomycetes</taxon>
        <taxon>Pleosporomycetidae</taxon>
        <taxon>Pleosporales</taxon>
        <taxon>Massarineae</taxon>
        <taxon>Didymosphaeriaceae</taxon>
        <taxon>Paraconiothyrium</taxon>
    </lineage>
</organism>
<feature type="chain" id="PRO_5046343733" description="Killer toxin Kp4 domain-containing protein" evidence="1">
    <location>
        <begin position="17"/>
        <end position="142"/>
    </location>
</feature>
<dbReference type="Proteomes" id="UP001521785">
    <property type="component" value="Unassembled WGS sequence"/>
</dbReference>
<proteinExistence type="predicted"/>
<keyword evidence="4" id="KW-1185">Reference proteome</keyword>
<dbReference type="SUPFAM" id="SSF55221">
    <property type="entry name" value="Yeast killer toxins"/>
    <property type="match status" value="1"/>
</dbReference>
<dbReference type="InterPro" id="IPR015131">
    <property type="entry name" value="Killer_tox_Kp4"/>
</dbReference>
<comment type="caution">
    <text evidence="3">The sequence shown here is derived from an EMBL/GenBank/DDBJ whole genome shotgun (WGS) entry which is preliminary data.</text>
</comment>
<feature type="domain" description="Killer toxin Kp4" evidence="2">
    <location>
        <begin position="19"/>
        <end position="131"/>
    </location>
</feature>
<sequence length="142" mass="15244">MKLLIMLAVLTGLVFADDAITQLGINCRGSAMCLGCKQPLGDGGMYDFIDKNLSDDAVFKDGQQVACKSCHIAQTEGSCVFLQKMGDKTATGRQVKDAVKRLKDKGCKYCGSAPLFTNNVNDGEVTVNYVTHGCIKHGDKIC</sequence>
<dbReference type="Pfam" id="PF09044">
    <property type="entry name" value="Kp4"/>
    <property type="match status" value="1"/>
</dbReference>
<evidence type="ECO:0000256" key="1">
    <source>
        <dbReference type="SAM" id="SignalP"/>
    </source>
</evidence>
<keyword evidence="1" id="KW-0732">Signal</keyword>
<dbReference type="EMBL" id="JAKJXO020000010">
    <property type="protein sequence ID" value="KAL1599530.1"/>
    <property type="molecule type" value="Genomic_DNA"/>
</dbReference>
<accession>A0ABR3R525</accession>
<gene>
    <name evidence="3" type="ORF">SLS60_007333</name>
</gene>
<dbReference type="Gene3D" id="3.30.430.10">
    <property type="entry name" value="Killer Toxin P4, subunit A"/>
    <property type="match status" value="1"/>
</dbReference>
<evidence type="ECO:0000313" key="3">
    <source>
        <dbReference type="EMBL" id="KAL1599530.1"/>
    </source>
</evidence>